<dbReference type="AlphaFoldDB" id="A0A9W9K8U6"/>
<gene>
    <name evidence="3" type="ORF">N7456_007517</name>
</gene>
<name>A0A9W9K8U6_9EURO</name>
<evidence type="ECO:0000313" key="3">
    <source>
        <dbReference type="EMBL" id="KAJ5096796.1"/>
    </source>
</evidence>
<accession>A0A9W9K8U6</accession>
<protein>
    <submittedName>
        <fullName evidence="3">Fungal-specific transcription factor domain-containing protein</fullName>
    </submittedName>
</protein>
<evidence type="ECO:0000256" key="2">
    <source>
        <dbReference type="ARBA" id="ARBA00023242"/>
    </source>
</evidence>
<keyword evidence="4" id="KW-1185">Reference proteome</keyword>
<dbReference type="GO" id="GO:0000976">
    <property type="term" value="F:transcription cis-regulatory region binding"/>
    <property type="evidence" value="ECO:0007669"/>
    <property type="project" value="TreeGrafter"/>
</dbReference>
<dbReference type="InterPro" id="IPR021858">
    <property type="entry name" value="Fun_TF"/>
</dbReference>
<dbReference type="GO" id="GO:0045944">
    <property type="term" value="P:positive regulation of transcription by RNA polymerase II"/>
    <property type="evidence" value="ECO:0007669"/>
    <property type="project" value="TreeGrafter"/>
</dbReference>
<comment type="subcellular location">
    <subcellularLocation>
        <location evidence="1">Nucleus</location>
    </subcellularLocation>
</comment>
<dbReference type="OrthoDB" id="5130013at2759"/>
<evidence type="ECO:0000313" key="4">
    <source>
        <dbReference type="Proteomes" id="UP001149165"/>
    </source>
</evidence>
<dbReference type="GO" id="GO:0005634">
    <property type="term" value="C:nucleus"/>
    <property type="evidence" value="ECO:0007669"/>
    <property type="project" value="UniProtKB-SubCell"/>
</dbReference>
<dbReference type="PANTHER" id="PTHR37534">
    <property type="entry name" value="TRANSCRIPTIONAL ACTIVATOR PROTEIN UGA3"/>
    <property type="match status" value="1"/>
</dbReference>
<comment type="caution">
    <text evidence="3">The sequence shown here is derived from an EMBL/GenBank/DDBJ whole genome shotgun (WGS) entry which is preliminary data.</text>
</comment>
<dbReference type="Pfam" id="PF11951">
    <property type="entry name" value="Fungal_trans_2"/>
    <property type="match status" value="1"/>
</dbReference>
<organism evidence="3 4">
    <name type="scientific">Penicillium angulare</name>
    <dbReference type="NCBI Taxonomy" id="116970"/>
    <lineage>
        <taxon>Eukaryota</taxon>
        <taxon>Fungi</taxon>
        <taxon>Dikarya</taxon>
        <taxon>Ascomycota</taxon>
        <taxon>Pezizomycotina</taxon>
        <taxon>Eurotiomycetes</taxon>
        <taxon>Eurotiomycetidae</taxon>
        <taxon>Eurotiales</taxon>
        <taxon>Aspergillaceae</taxon>
        <taxon>Penicillium</taxon>
    </lineage>
</organism>
<reference evidence="3" key="2">
    <citation type="journal article" date="2023" name="IMA Fungus">
        <title>Comparative genomic study of the Penicillium genus elucidates a diverse pangenome and 15 lateral gene transfer events.</title>
        <authorList>
            <person name="Petersen C."/>
            <person name="Sorensen T."/>
            <person name="Nielsen M.R."/>
            <person name="Sondergaard T.E."/>
            <person name="Sorensen J.L."/>
            <person name="Fitzpatrick D.A."/>
            <person name="Frisvad J.C."/>
            <person name="Nielsen K.L."/>
        </authorList>
    </citation>
    <scope>NUCLEOTIDE SEQUENCE</scope>
    <source>
        <strain evidence="3">IBT 30069</strain>
    </source>
</reference>
<sequence>MKDESRISRMISTIDATNGFRSELIPMALASSSSASLALRNAILAVSAFHRYGAAAALQFKAKAVRWLSLSLSSETHNDTDIANTQLAASMMLCVYSVFDETEGNWYFHLDGAKAMLHHLWNVSGGNLRYQFLYTWLVYHEVLGAASQPKRLIEKGTPSIDLLADDSFDETAVIGSLGCSLEVLKAIHCLNKIRCKIMAGPPDITEALIIEGRLTSLTQNVSHVESPESQNLNTEKNCKILETAEIYRLSALLYSQRIHADYLDRRRERKAYLTQAFQIFNRLSICTSPWPLFVIACEADSDEQRLTIIRMLDHMDEARSIGNIFVLREIIQSFWKQKDLAADCDERGSQPSWLNSLDLLLIDSKGAVPWFI</sequence>
<proteinExistence type="predicted"/>
<dbReference type="PANTHER" id="PTHR37534:SF49">
    <property type="entry name" value="LYSINE BIOSYNTHESIS REGULATORY PROTEIN LYS14"/>
    <property type="match status" value="1"/>
</dbReference>
<dbReference type="GO" id="GO:0003700">
    <property type="term" value="F:DNA-binding transcription factor activity"/>
    <property type="evidence" value="ECO:0007669"/>
    <property type="project" value="TreeGrafter"/>
</dbReference>
<keyword evidence="2" id="KW-0539">Nucleus</keyword>
<dbReference type="EMBL" id="JAPQKH010000005">
    <property type="protein sequence ID" value="KAJ5096796.1"/>
    <property type="molecule type" value="Genomic_DNA"/>
</dbReference>
<dbReference type="Proteomes" id="UP001149165">
    <property type="component" value="Unassembled WGS sequence"/>
</dbReference>
<evidence type="ECO:0000256" key="1">
    <source>
        <dbReference type="ARBA" id="ARBA00004123"/>
    </source>
</evidence>
<reference evidence="3" key="1">
    <citation type="submission" date="2022-11" db="EMBL/GenBank/DDBJ databases">
        <authorList>
            <person name="Petersen C."/>
        </authorList>
    </citation>
    <scope>NUCLEOTIDE SEQUENCE</scope>
    <source>
        <strain evidence="3">IBT 30069</strain>
    </source>
</reference>